<evidence type="ECO:0000256" key="2">
    <source>
        <dbReference type="ARBA" id="ARBA00022722"/>
    </source>
</evidence>
<feature type="binding site" evidence="6">
    <location>
        <position position="108"/>
    </location>
    <ligand>
        <name>Mg(2+)</name>
        <dbReference type="ChEBI" id="CHEBI:18420"/>
    </ligand>
</feature>
<feature type="binding site" evidence="6">
    <location>
        <position position="11"/>
    </location>
    <ligand>
        <name>Mg(2+)</name>
        <dbReference type="ChEBI" id="CHEBI:18420"/>
    </ligand>
</feature>
<dbReference type="Pfam" id="PF01850">
    <property type="entry name" value="PIN"/>
    <property type="match status" value="1"/>
</dbReference>
<evidence type="ECO:0000313" key="8">
    <source>
        <dbReference type="EMBL" id="GAA4888039.1"/>
    </source>
</evidence>
<reference evidence="9" key="1">
    <citation type="journal article" date="2019" name="Int. J. Syst. Evol. Microbiol.">
        <title>The Global Catalogue of Microorganisms (GCM) 10K type strain sequencing project: providing services to taxonomists for standard genome sequencing and annotation.</title>
        <authorList>
            <consortium name="The Broad Institute Genomics Platform"/>
            <consortium name="The Broad Institute Genome Sequencing Center for Infectious Disease"/>
            <person name="Wu L."/>
            <person name="Ma J."/>
        </authorList>
    </citation>
    <scope>NUCLEOTIDE SEQUENCE [LARGE SCALE GENOMIC DNA]</scope>
    <source>
        <strain evidence="9">JCM 19125</strain>
    </source>
</reference>
<dbReference type="InterPro" id="IPR006226">
    <property type="entry name" value="Mtu_PIN"/>
</dbReference>
<dbReference type="EMBL" id="BAABLV010000001">
    <property type="protein sequence ID" value="GAA4888039.1"/>
    <property type="molecule type" value="Genomic_DNA"/>
</dbReference>
<evidence type="ECO:0000256" key="5">
    <source>
        <dbReference type="ARBA" id="ARBA00022842"/>
    </source>
</evidence>
<gene>
    <name evidence="6" type="primary">vapC</name>
    <name evidence="8" type="ORF">GCM10025789_00290</name>
</gene>
<keyword evidence="5 6" id="KW-0460">Magnesium</keyword>
<dbReference type="Proteomes" id="UP001501521">
    <property type="component" value="Unassembled WGS sequence"/>
</dbReference>
<comment type="caution">
    <text evidence="8">The sequence shown here is derived from an EMBL/GenBank/DDBJ whole genome shotgun (WGS) entry which is preliminary data.</text>
</comment>
<keyword evidence="4 6" id="KW-0378">Hydrolase</keyword>
<evidence type="ECO:0000256" key="1">
    <source>
        <dbReference type="ARBA" id="ARBA00022649"/>
    </source>
</evidence>
<evidence type="ECO:0000256" key="6">
    <source>
        <dbReference type="HAMAP-Rule" id="MF_00265"/>
    </source>
</evidence>
<dbReference type="NCBIfam" id="TIGR00028">
    <property type="entry name" value="Mtu_PIN_fam"/>
    <property type="match status" value="1"/>
</dbReference>
<evidence type="ECO:0000259" key="7">
    <source>
        <dbReference type="Pfam" id="PF01850"/>
    </source>
</evidence>
<dbReference type="InterPro" id="IPR002716">
    <property type="entry name" value="PIN_dom"/>
</dbReference>
<comment type="function">
    <text evidence="6">Toxic component of a toxin-antitoxin (TA) system. An RNase.</text>
</comment>
<keyword evidence="3 6" id="KW-0479">Metal-binding</keyword>
<protein>
    <recommendedName>
        <fullName evidence="6">Ribonuclease VapC</fullName>
        <shortName evidence="6">RNase VapC</shortName>
        <ecNumber evidence="6">3.1.-.-</ecNumber>
    </recommendedName>
    <alternativeName>
        <fullName evidence="6">Toxin VapC</fullName>
    </alternativeName>
</protein>
<keyword evidence="2 6" id="KW-0540">Nuclease</keyword>
<keyword evidence="6" id="KW-0800">Toxin</keyword>
<feature type="domain" description="PIN" evidence="7">
    <location>
        <begin position="9"/>
        <end position="128"/>
    </location>
</feature>
<keyword evidence="1 6" id="KW-1277">Toxin-antitoxin system</keyword>
<comment type="cofactor">
    <cofactor evidence="6">
        <name>Mg(2+)</name>
        <dbReference type="ChEBI" id="CHEBI:18420"/>
    </cofactor>
</comment>
<sequence length="146" mass="15752">MTPDSRVSLFDVNALLALVLTTHQHHRAAHAFLGPLSAWATTPVTESGLARLLLNPAITGTRSGGIPVLSAIAGLADDPRWRFLPDDTRLSETTLTTNVLMGHKQVTDLHLANVAARHGARLCTFDASLLQWLAPADRQHVELIPS</sequence>
<dbReference type="InterPro" id="IPR022907">
    <property type="entry name" value="VapC_family"/>
</dbReference>
<dbReference type="EC" id="3.1.-.-" evidence="6"/>
<name>A0ABP9EWH4_9ACTN</name>
<keyword evidence="9" id="KW-1185">Reference proteome</keyword>
<evidence type="ECO:0000256" key="3">
    <source>
        <dbReference type="ARBA" id="ARBA00022723"/>
    </source>
</evidence>
<organism evidence="8 9">
    <name type="scientific">Tessaracoccus lubricantis</name>
    <dbReference type="NCBI Taxonomy" id="545543"/>
    <lineage>
        <taxon>Bacteria</taxon>
        <taxon>Bacillati</taxon>
        <taxon>Actinomycetota</taxon>
        <taxon>Actinomycetes</taxon>
        <taxon>Propionibacteriales</taxon>
        <taxon>Propionibacteriaceae</taxon>
        <taxon>Tessaracoccus</taxon>
    </lineage>
</organism>
<evidence type="ECO:0000313" key="9">
    <source>
        <dbReference type="Proteomes" id="UP001501521"/>
    </source>
</evidence>
<dbReference type="HAMAP" id="MF_00265">
    <property type="entry name" value="VapC_Nob1"/>
    <property type="match status" value="1"/>
</dbReference>
<accession>A0ABP9EWH4</accession>
<proteinExistence type="inferred from homology"/>
<dbReference type="SUPFAM" id="SSF88723">
    <property type="entry name" value="PIN domain-like"/>
    <property type="match status" value="1"/>
</dbReference>
<comment type="similarity">
    <text evidence="6">Belongs to the PINc/VapC protein family.</text>
</comment>
<dbReference type="InterPro" id="IPR029060">
    <property type="entry name" value="PIN-like_dom_sf"/>
</dbReference>
<evidence type="ECO:0000256" key="4">
    <source>
        <dbReference type="ARBA" id="ARBA00022801"/>
    </source>
</evidence>